<name>A0A4Q9W476_STAEP</name>
<comment type="caution">
    <text evidence="4">The sequence shown here is derived from an EMBL/GenBank/DDBJ whole genome shotgun (WGS) entry which is preliminary data.</text>
</comment>
<dbReference type="InterPro" id="IPR025273">
    <property type="entry name" value="DUF4064"/>
</dbReference>
<feature type="domain" description="DUF4064" evidence="3">
    <location>
        <begin position="2"/>
        <end position="105"/>
    </location>
</feature>
<accession>A0A4Q9W476</accession>
<evidence type="ECO:0000313" key="4">
    <source>
        <dbReference type="EMBL" id="MBF2230280.1"/>
    </source>
</evidence>
<keyword evidence="2" id="KW-0472">Membrane</keyword>
<feature type="compositionally biased region" description="Basic and acidic residues" evidence="1">
    <location>
        <begin position="166"/>
        <end position="178"/>
    </location>
</feature>
<evidence type="ECO:0000313" key="5">
    <source>
        <dbReference type="EMBL" id="PIH10401.1"/>
    </source>
</evidence>
<dbReference type="EMBL" id="PEJG01000005">
    <property type="protein sequence ID" value="PIH10401.1"/>
    <property type="molecule type" value="Genomic_DNA"/>
</dbReference>
<dbReference type="OrthoDB" id="2991403at2"/>
<organism evidence="4 7">
    <name type="scientific">Staphylococcus epidermidis</name>
    <dbReference type="NCBI Taxonomy" id="1282"/>
    <lineage>
        <taxon>Bacteria</taxon>
        <taxon>Bacillati</taxon>
        <taxon>Bacillota</taxon>
        <taxon>Bacilli</taxon>
        <taxon>Bacillales</taxon>
        <taxon>Staphylococcaceae</taxon>
        <taxon>Staphylococcus</taxon>
    </lineage>
</organism>
<gene>
    <name evidence="5" type="ORF">CTJ08_04865</name>
    <name evidence="4" type="ORF">H3963_07560</name>
</gene>
<evidence type="ECO:0000313" key="7">
    <source>
        <dbReference type="Proteomes" id="UP000648077"/>
    </source>
</evidence>
<proteinExistence type="predicted"/>
<feature type="transmembrane region" description="Helical" evidence="2">
    <location>
        <begin position="12"/>
        <end position="31"/>
    </location>
</feature>
<keyword evidence="2" id="KW-0812">Transmembrane</keyword>
<protein>
    <submittedName>
        <fullName evidence="4">DUF4064 domain-containing protein</fullName>
    </submittedName>
</protein>
<evidence type="ECO:0000256" key="2">
    <source>
        <dbReference type="SAM" id="Phobius"/>
    </source>
</evidence>
<feature type="compositionally biased region" description="Polar residues" evidence="1">
    <location>
        <begin position="137"/>
        <end position="151"/>
    </location>
</feature>
<dbReference type="AlphaFoldDB" id="A0A4Q9W476"/>
<evidence type="ECO:0000313" key="6">
    <source>
        <dbReference type="Proteomes" id="UP000228502"/>
    </source>
</evidence>
<evidence type="ECO:0000259" key="3">
    <source>
        <dbReference type="Pfam" id="PF13273"/>
    </source>
</evidence>
<feature type="region of interest" description="Disordered" evidence="1">
    <location>
        <begin position="137"/>
        <end position="178"/>
    </location>
</feature>
<dbReference type="EMBL" id="JACGQI010000011">
    <property type="protein sequence ID" value="MBF2230280.1"/>
    <property type="molecule type" value="Genomic_DNA"/>
</dbReference>
<keyword evidence="2" id="KW-1133">Transmembrane helix</keyword>
<dbReference type="Proteomes" id="UP000648077">
    <property type="component" value="Unassembled WGS sequence"/>
</dbReference>
<evidence type="ECO:0000256" key="1">
    <source>
        <dbReference type="SAM" id="MobiDB-lite"/>
    </source>
</evidence>
<dbReference type="RefSeq" id="WP_001831659.1">
    <property type="nucleotide sequence ID" value="NZ_CABGJO010000008.1"/>
</dbReference>
<sequence length="178" mass="20191">MNRKVEKRLAWIANILSLLFLIFGILSIFVINNTSNQQQYNELMKQFSGNNQDISSEMFLVSLIASLVILGFSTLLGFVGTMVIEGRKNLAASLLIAAAIVGLFTTNLIAMVLWMIAAIRLFAKKDKTDVNENATAQLRQNHSKGQSDWNHQQNQQQKDAWDPEQEINKQKKDDPYIY</sequence>
<reference evidence="5 6" key="1">
    <citation type="submission" date="2017-10" db="EMBL/GenBank/DDBJ databases">
        <title>genome sequences of Staph epi in chlorhexidine trial.</title>
        <authorList>
            <person name="Greninger A.L."/>
            <person name="Addetia A."/>
            <person name="Qin X."/>
            <person name="Zerr D."/>
        </authorList>
    </citation>
    <scope>NUCLEOTIDE SEQUENCE [LARGE SCALE GENOMIC DNA]</scope>
    <source>
        <strain evidence="5 6">SCH-17</strain>
    </source>
</reference>
<dbReference type="Proteomes" id="UP000228502">
    <property type="component" value="Unassembled WGS sequence"/>
</dbReference>
<feature type="transmembrane region" description="Helical" evidence="2">
    <location>
        <begin position="91"/>
        <end position="117"/>
    </location>
</feature>
<reference evidence="4" key="2">
    <citation type="submission" date="2020-08" db="EMBL/GenBank/DDBJ databases">
        <title>Changes in the skin microbiome associated with squamous cell carcinoma in transplant recipients.</title>
        <authorList>
            <person name="Zaugg J."/>
            <person name="Krueger A."/>
            <person name="Lachner N."/>
        </authorList>
    </citation>
    <scope>NUCLEOTIDE SEQUENCE</scope>
    <source>
        <strain evidence="4">R5988</strain>
    </source>
</reference>
<feature type="transmembrane region" description="Helical" evidence="2">
    <location>
        <begin position="58"/>
        <end position="79"/>
    </location>
</feature>
<dbReference type="Pfam" id="PF13273">
    <property type="entry name" value="DUF4064"/>
    <property type="match status" value="1"/>
</dbReference>